<gene>
    <name evidence="1" type="ORF">DLM86_01345</name>
</gene>
<organism evidence="1 2">
    <name type="scientific">Paenibacillus flagellatus</name>
    <dbReference type="NCBI Taxonomy" id="2211139"/>
    <lineage>
        <taxon>Bacteria</taxon>
        <taxon>Bacillati</taxon>
        <taxon>Bacillota</taxon>
        <taxon>Bacilli</taxon>
        <taxon>Bacillales</taxon>
        <taxon>Paenibacillaceae</taxon>
        <taxon>Paenibacillus</taxon>
    </lineage>
</organism>
<evidence type="ECO:0000313" key="2">
    <source>
        <dbReference type="Proteomes" id="UP000247476"/>
    </source>
</evidence>
<proteinExistence type="predicted"/>
<dbReference type="Proteomes" id="UP000247476">
    <property type="component" value="Unassembled WGS sequence"/>
</dbReference>
<dbReference type="OrthoDB" id="2654667at2"/>
<dbReference type="RefSeq" id="WP_110838159.1">
    <property type="nucleotide sequence ID" value="NZ_QJVJ01000001.1"/>
</dbReference>
<evidence type="ECO:0000313" key="1">
    <source>
        <dbReference type="EMBL" id="PYI57119.1"/>
    </source>
</evidence>
<keyword evidence="2" id="KW-1185">Reference proteome</keyword>
<reference evidence="1 2" key="1">
    <citation type="submission" date="2018-05" db="EMBL/GenBank/DDBJ databases">
        <title>Paenibacillus flagellatus sp. nov., isolated from selenium mineral soil.</title>
        <authorList>
            <person name="Dai X."/>
        </authorList>
    </citation>
    <scope>NUCLEOTIDE SEQUENCE [LARGE SCALE GENOMIC DNA]</scope>
    <source>
        <strain evidence="1 2">DXL2</strain>
    </source>
</reference>
<dbReference type="PROSITE" id="PS51257">
    <property type="entry name" value="PROKAR_LIPOPROTEIN"/>
    <property type="match status" value="1"/>
</dbReference>
<dbReference type="EMBL" id="QJVJ01000001">
    <property type="protein sequence ID" value="PYI57119.1"/>
    <property type="molecule type" value="Genomic_DNA"/>
</dbReference>
<sequence length="161" mass="17587">MSKRHIGIVSAACLVFLLTACGNGRPAAEHARHEHGNGDLQEKTASVQTLPSFLRNQPEEMRTAYRLAAETVDTLQWIPCYCGCGESASHKSNVNCFIKEMGSDGSVTWDDHGTRCNVCLEIAVVSYKLKEQGKAAKEIRETIDQAYGKGYAKPTPTPMPS</sequence>
<comment type="caution">
    <text evidence="1">The sequence shown here is derived from an EMBL/GenBank/DDBJ whole genome shotgun (WGS) entry which is preliminary data.</text>
</comment>
<accession>A0A2V5KC09</accession>
<dbReference type="Pfam" id="PF13798">
    <property type="entry name" value="PCYCGC"/>
    <property type="match status" value="1"/>
</dbReference>
<name>A0A2V5KC09_9BACL</name>
<dbReference type="InterPro" id="IPR025673">
    <property type="entry name" value="PCYCGC"/>
</dbReference>
<dbReference type="AlphaFoldDB" id="A0A2V5KC09"/>
<protein>
    <recommendedName>
        <fullName evidence="3">Lipoprotein</fullName>
    </recommendedName>
</protein>
<evidence type="ECO:0008006" key="3">
    <source>
        <dbReference type="Google" id="ProtNLM"/>
    </source>
</evidence>